<dbReference type="InterPro" id="IPR050881">
    <property type="entry name" value="LL-DAP_aminotransferase"/>
</dbReference>
<evidence type="ECO:0000256" key="1">
    <source>
        <dbReference type="ARBA" id="ARBA00001933"/>
    </source>
</evidence>
<dbReference type="EC" id="2.6.1.83" evidence="5"/>
<dbReference type="Gene3D" id="3.40.640.10">
    <property type="entry name" value="Type I PLP-dependent aspartate aminotransferase-like (Major domain)"/>
    <property type="match status" value="1"/>
</dbReference>
<dbReference type="CDD" id="cd00609">
    <property type="entry name" value="AAT_like"/>
    <property type="match status" value="1"/>
</dbReference>
<dbReference type="EMBL" id="CCXY01000258">
    <property type="protein sequence ID" value="CEG13128.1"/>
    <property type="molecule type" value="Genomic_DNA"/>
</dbReference>
<dbReference type="InterPro" id="IPR015422">
    <property type="entry name" value="PyrdxlP-dep_Trfase_small"/>
</dbReference>
<dbReference type="Gene3D" id="3.90.1150.10">
    <property type="entry name" value="Aspartate Aminotransferase, domain 1"/>
    <property type="match status" value="1"/>
</dbReference>
<protein>
    <submittedName>
        <fullName evidence="5">LL-diaminopimelate aminotransferase</fullName>
        <ecNumber evidence="5">2.6.1.83</ecNumber>
    </submittedName>
</protein>
<dbReference type="InterPro" id="IPR004839">
    <property type="entry name" value="Aminotransferase_I/II_large"/>
</dbReference>
<proteinExistence type="predicted"/>
<name>A0A098EAT5_9ZZZZ</name>
<dbReference type="InterPro" id="IPR004838">
    <property type="entry name" value="NHTrfase_class1_PyrdxlP-BS"/>
</dbReference>
<feature type="domain" description="Aminotransferase class I/classII large" evidence="4">
    <location>
        <begin position="30"/>
        <end position="391"/>
    </location>
</feature>
<dbReference type="Pfam" id="PF00155">
    <property type="entry name" value="Aminotran_1_2"/>
    <property type="match status" value="1"/>
</dbReference>
<sequence length="395" mass="44888">MNPSNRIQSLPPYLFAEVDKKVAKAKSEGKDIINLSIGDPDLPTPKPVVEKLCEAVRNPETHHYPSYAGMKDLRVEISKWMKKRFNVSFTEDEICTLIGSKEGIAHLPLGIINPGEYAIYPDPGYPVYRTSIMFAGGNPIQMPLKEENKFLPDLGKLKKDVRHLKTWGNKAKLMFLNYPNNPTSAVIDKKFLKEIVDFAIENEILICYDNAYSEMTYDNYVAPSIFEIKDAEKVAIEMFSFSKTYNMTGWRIGFAVGKSENLNLLKKVKENFDSGVFNAIQIAAIEALTNKNVEKTEMQNMKIFEERRNVVCEKLDELGAKFEKPKATFYIWVKINKKKFKENPSMKFCDNAIEKGVVLTPGVGFGEYGEGFVRIAITQSKNKIAEGIERIKDLF</sequence>
<evidence type="ECO:0000256" key="2">
    <source>
        <dbReference type="ARBA" id="ARBA00022576"/>
    </source>
</evidence>
<evidence type="ECO:0000259" key="4">
    <source>
        <dbReference type="Pfam" id="PF00155"/>
    </source>
</evidence>
<dbReference type="NCBIfam" id="NF006756">
    <property type="entry name" value="PRK09276.1"/>
    <property type="match status" value="1"/>
</dbReference>
<reference evidence="5" key="1">
    <citation type="submission" date="2014-09" db="EMBL/GenBank/DDBJ databases">
        <authorList>
            <person name="Probst J Alexander"/>
        </authorList>
    </citation>
    <scope>NUCLEOTIDE SEQUENCE</scope>
</reference>
<dbReference type="GO" id="GO:0030170">
    <property type="term" value="F:pyridoxal phosphate binding"/>
    <property type="evidence" value="ECO:0007669"/>
    <property type="project" value="InterPro"/>
</dbReference>
<keyword evidence="2 5" id="KW-0032">Aminotransferase</keyword>
<dbReference type="PROSITE" id="PS00105">
    <property type="entry name" value="AA_TRANSFER_CLASS_1"/>
    <property type="match status" value="1"/>
</dbReference>
<accession>A0A098EAT5</accession>
<evidence type="ECO:0000256" key="3">
    <source>
        <dbReference type="ARBA" id="ARBA00022679"/>
    </source>
</evidence>
<dbReference type="InterPro" id="IPR015421">
    <property type="entry name" value="PyrdxlP-dep_Trfase_major"/>
</dbReference>
<evidence type="ECO:0000313" key="5">
    <source>
        <dbReference type="EMBL" id="CEG13128.1"/>
    </source>
</evidence>
<organism evidence="5">
    <name type="scientific">groundwater metagenome</name>
    <dbReference type="NCBI Taxonomy" id="717931"/>
    <lineage>
        <taxon>unclassified sequences</taxon>
        <taxon>metagenomes</taxon>
        <taxon>ecological metagenomes</taxon>
    </lineage>
</organism>
<dbReference type="PANTHER" id="PTHR42832:SF3">
    <property type="entry name" value="L-GLUTAMINE--4-(METHYLSULFANYL)-2-OXOBUTANOATE AMINOTRANSFERASE"/>
    <property type="match status" value="1"/>
</dbReference>
<dbReference type="GO" id="GO:0010285">
    <property type="term" value="F:L,L-diaminopimelate aminotransferase activity"/>
    <property type="evidence" value="ECO:0007669"/>
    <property type="project" value="UniProtKB-EC"/>
</dbReference>
<comment type="cofactor">
    <cofactor evidence="1">
        <name>pyridoxal 5'-phosphate</name>
        <dbReference type="ChEBI" id="CHEBI:597326"/>
    </cofactor>
</comment>
<keyword evidence="3 5" id="KW-0808">Transferase</keyword>
<dbReference type="InterPro" id="IPR015424">
    <property type="entry name" value="PyrdxlP-dep_Trfase"/>
</dbReference>
<dbReference type="PANTHER" id="PTHR42832">
    <property type="entry name" value="AMINO ACID AMINOTRANSFERASE"/>
    <property type="match status" value="1"/>
</dbReference>
<dbReference type="SUPFAM" id="SSF53383">
    <property type="entry name" value="PLP-dependent transferases"/>
    <property type="match status" value="1"/>
</dbReference>
<dbReference type="AlphaFoldDB" id="A0A098EAT5"/>
<gene>
    <name evidence="5" type="primary">dapL</name>
    <name evidence="5" type="ORF">MSIBF_A3300001</name>
</gene>